<dbReference type="AlphaFoldDB" id="A0A226F2G2"/>
<organism evidence="2 3">
    <name type="scientific">Folsomia candida</name>
    <name type="common">Springtail</name>
    <dbReference type="NCBI Taxonomy" id="158441"/>
    <lineage>
        <taxon>Eukaryota</taxon>
        <taxon>Metazoa</taxon>
        <taxon>Ecdysozoa</taxon>
        <taxon>Arthropoda</taxon>
        <taxon>Hexapoda</taxon>
        <taxon>Collembola</taxon>
        <taxon>Entomobryomorpha</taxon>
        <taxon>Isotomoidea</taxon>
        <taxon>Isotomidae</taxon>
        <taxon>Proisotominae</taxon>
        <taxon>Folsomia</taxon>
    </lineage>
</organism>
<dbReference type="InterPro" id="IPR016181">
    <property type="entry name" value="Acyl_CoA_acyltransferase"/>
</dbReference>
<dbReference type="InterPro" id="IPR000182">
    <property type="entry name" value="GNAT_dom"/>
</dbReference>
<evidence type="ECO:0000259" key="1">
    <source>
        <dbReference type="PROSITE" id="PS51186"/>
    </source>
</evidence>
<dbReference type="GO" id="GO:0016747">
    <property type="term" value="F:acyltransferase activity, transferring groups other than amino-acyl groups"/>
    <property type="evidence" value="ECO:0007669"/>
    <property type="project" value="InterPro"/>
</dbReference>
<comment type="caution">
    <text evidence="2">The sequence shown here is derived from an EMBL/GenBank/DDBJ whole genome shotgun (WGS) entry which is preliminary data.</text>
</comment>
<keyword evidence="2" id="KW-0808">Transferase</keyword>
<evidence type="ECO:0000313" key="3">
    <source>
        <dbReference type="Proteomes" id="UP000198287"/>
    </source>
</evidence>
<sequence>MASTQEIEGPWNSATIKVVKEPDDKIRVLEFFCSNFIQEEPTLKLLGSTEELRHDLELMVRKMLDEELTLVAEEDGEVAAVWISYNNTDIGVANSAEGKLYLQILDDAEKAVDFGQVFGTSDYCTMFGVLVAPKFRRQGLATELAKRSLALFLQNGKTHTVIKCTSPFTRSMMVRLGFEEIGKLGYDQIVNEAGEKVFSENELDPRLHYVTVYGKMEVVPLKL</sequence>
<reference evidence="2 3" key="1">
    <citation type="submission" date="2015-12" db="EMBL/GenBank/DDBJ databases">
        <title>The genome of Folsomia candida.</title>
        <authorList>
            <person name="Faddeeva A."/>
            <person name="Derks M.F."/>
            <person name="Anvar Y."/>
            <person name="Smit S."/>
            <person name="Van Straalen N."/>
            <person name="Roelofs D."/>
        </authorList>
    </citation>
    <scope>NUCLEOTIDE SEQUENCE [LARGE SCALE GENOMIC DNA]</scope>
    <source>
        <strain evidence="2 3">VU population</strain>
        <tissue evidence="2">Whole body</tissue>
    </source>
</reference>
<feature type="domain" description="N-acetyltransferase" evidence="1">
    <location>
        <begin position="58"/>
        <end position="204"/>
    </location>
</feature>
<dbReference type="STRING" id="158441.A0A226F2G2"/>
<proteinExistence type="predicted"/>
<name>A0A226F2G2_FOLCA</name>
<evidence type="ECO:0000313" key="2">
    <source>
        <dbReference type="EMBL" id="OXA63989.1"/>
    </source>
</evidence>
<dbReference type="PROSITE" id="PS51186">
    <property type="entry name" value="GNAT"/>
    <property type="match status" value="1"/>
</dbReference>
<dbReference type="Pfam" id="PF00583">
    <property type="entry name" value="Acetyltransf_1"/>
    <property type="match status" value="1"/>
</dbReference>
<gene>
    <name evidence="2" type="ORF">Fcan01_01403</name>
</gene>
<protein>
    <submittedName>
        <fullName evidence="2">Dopamine N-acetyltransferase</fullName>
    </submittedName>
</protein>
<keyword evidence="3" id="KW-1185">Reference proteome</keyword>
<dbReference type="SUPFAM" id="SSF55729">
    <property type="entry name" value="Acyl-CoA N-acyltransferases (Nat)"/>
    <property type="match status" value="1"/>
</dbReference>
<dbReference type="EMBL" id="LNIX01000001">
    <property type="protein sequence ID" value="OXA63989.1"/>
    <property type="molecule type" value="Genomic_DNA"/>
</dbReference>
<dbReference type="OrthoDB" id="2115692at2759"/>
<dbReference type="Gene3D" id="3.40.630.30">
    <property type="match status" value="1"/>
</dbReference>
<accession>A0A226F2G2</accession>
<dbReference type="Proteomes" id="UP000198287">
    <property type="component" value="Unassembled WGS sequence"/>
</dbReference>